<dbReference type="CDD" id="cd11452">
    <property type="entry name" value="bHLH_AtNAI1_like"/>
    <property type="match status" value="1"/>
</dbReference>
<evidence type="ECO:0000259" key="17">
    <source>
        <dbReference type="PROSITE" id="PS50888"/>
    </source>
</evidence>
<sequence>MEDSTFMHEYGMNPFDYSLDELNFQSVSAESNSSYPDLNPESKHNFDGSAIKIPQTGLERPAKQLKSGSWNSCTTDHMTSSSSSSQLISFENSYSPPATSQKFSGLKYCTKKPKKEAGSDKNTNFPTLIPENSFEMHNRSPADEQVPKRVETMTRTGTAYHGKDHVIAERKRREKLNQRFIALSAVVPGLRKMDKASVLGEAVKYLKQLQERVRILEEHAAKKTMESVVFVRKTRLSANDDTSSSDKSSDQPLPEIEARVSDKNVLIRVHCEKSKGCAAKILNEIEKLHLTIVTSSLLPFGNSTVHMTVVAQRSLACLKSSIVGSPLSNLESKSKTFSVLAFGSFFWDLALEAFMKLYLIGCDNLLAKLHTKHPELCDKVGGLLAMHIDDLRALAPLWLSKTEEVREDRAHWATNLTGDIYGKGWISEMYGYSFGAAEVGLQHKINDNLMIYPGYIPREGVEPILFHYGLPFSVGNWSFSKLAHHEDGIVYDCGRLFPEPPYPREVALMESDPNKKRALFLSIECMNTLNEGLLLQHKANGCSKPSWSKYLSFLRSKHFAELTQPKFLTPATLQTKKESSRVVQKQVIDEPSSQYTKIHTIFSTECGPYFDWQTVGLVHSFHLSGQPGNITRLLSCTDEDLKQYTGHDLAPTHYVPSMSRHPLTGDWYPAINKPAAVLHWLNHANTDAEFIVILDADMILRGPITPWEFKAERGQPVSTPYDYLIGCDNELAKLHTRHPEACDKVGGVIIMHIDDLRNFAMLWLHKTEEVRADKAHYAKNITGDIYESGWISEMYGYSFGAAELKLRHVINREILIYPGYVPETGVQYRVFHYGLEFRVGNWSFDKANYRNVDMVNRCWAKFPDPPEPSTLNQTDEDIRQRDLLSIECGKVLNNALRLHHERRNCPDPSTQSTSNPNTVKEVSRSRKFGSFDEINGFGSNHMQKNSSRGLSKAAIVDGMFSSFRSNMGDSACLMQPFSYTYGISNEANEGNPIHALGQSISFGRFMSESLAWEKWSTFSTNRYVEEAERYSRPGSVAQKKAFFEAHYKKIAAQKAAALLEQANAESTDAPKPAEEDAVDSTSTHDSQMASPKSNEVVDQQHNVKIPNNGACPLVSNVGCRSNAEKDKFESSIADGAALLPKDQVFVENSLEVERSSHLKDADYHKVTEMELGGTPKIKKPLMKSSNSNQDSLASMSKKQSSLSSSKPSIHSRAAKVPSSPSKHTVPICSKKDNNTTPVNMKSAVDLTDKKRSTPKSLYKSVNFTPIRELNRLTTKVIRKIESSRIVANASKASKDCPTPLRTPITVSKSGVKKHPSATPRSEARRARTPIDLPAPGSKNVGQKWRFLSTDCSKYLRACRNKMQSPILSTPFSFRTEERAARRKKARHQLFSYSATKLEDKFNSNDEQKVQLQTKLKEKAETEMRKLRQSFCFKARPLPNFYKERKEQQNETKKVPLMHPLSPKIGTKPTRILAESTSPLPPQRPSIKTSGSKHVYGKDTLTPNISFTPQSVVDSPKTSPNIQKDRQLGVESRTPLTNVQNFS</sequence>
<feature type="region of interest" description="Disordered" evidence="16">
    <location>
        <begin position="1062"/>
        <end position="1097"/>
    </location>
</feature>
<dbReference type="GO" id="GO:0005634">
    <property type="term" value="C:nucleus"/>
    <property type="evidence" value="ECO:0007669"/>
    <property type="project" value="UniProtKB-SubCell"/>
</dbReference>
<dbReference type="Gene3D" id="4.10.280.10">
    <property type="entry name" value="Helix-loop-helix DNA-binding domain"/>
    <property type="match status" value="1"/>
</dbReference>
<dbReference type="GO" id="GO:0005874">
    <property type="term" value="C:microtubule"/>
    <property type="evidence" value="ECO:0007669"/>
    <property type="project" value="UniProtKB-KW"/>
</dbReference>
<evidence type="ECO:0000256" key="9">
    <source>
        <dbReference type="ARBA" id="ARBA00022701"/>
    </source>
</evidence>
<keyword evidence="12" id="KW-0472">Membrane</keyword>
<feature type="region of interest" description="Disordered" evidence="16">
    <location>
        <begin position="1293"/>
        <end position="1324"/>
    </location>
</feature>
<dbReference type="PANTHER" id="PTHR31485">
    <property type="entry name" value="PEPTIDYL SERINE ALPHA-GALACTOSYLTRANSFERASE"/>
    <property type="match status" value="1"/>
</dbReference>
<dbReference type="Proteomes" id="UP000516437">
    <property type="component" value="Chromosome 6"/>
</dbReference>
<dbReference type="Pfam" id="PF00010">
    <property type="entry name" value="HLH"/>
    <property type="match status" value="1"/>
</dbReference>
<comment type="similarity">
    <text evidence="4">Belongs to the TPX2 family.</text>
</comment>
<feature type="region of interest" description="Disordered" evidence="16">
    <location>
        <begin position="1473"/>
        <end position="1542"/>
    </location>
</feature>
<evidence type="ECO:0000256" key="3">
    <source>
        <dbReference type="ARBA" id="ARBA00004245"/>
    </source>
</evidence>
<feature type="compositionally biased region" description="Polar residues" evidence="16">
    <location>
        <begin position="1500"/>
        <end position="1521"/>
    </location>
</feature>
<dbReference type="InterPro" id="IPR056508">
    <property type="entry name" value="HPAT-like"/>
</dbReference>
<feature type="region of interest" description="Disordered" evidence="16">
    <location>
        <begin position="1172"/>
        <end position="1248"/>
    </location>
</feature>
<feature type="region of interest" description="Disordered" evidence="16">
    <location>
        <begin position="28"/>
        <end position="47"/>
    </location>
</feature>
<dbReference type="InterPro" id="IPR027329">
    <property type="entry name" value="TPX2_C"/>
</dbReference>
<protein>
    <submittedName>
        <fullName evidence="18">Transcription factor bHLH25</fullName>
    </submittedName>
</protein>
<keyword evidence="14" id="KW-0206">Cytoskeleton</keyword>
<feature type="region of interest" description="Disordered" evidence="16">
    <location>
        <begin position="902"/>
        <end position="922"/>
    </location>
</feature>
<feature type="compositionally biased region" description="Low complexity" evidence="16">
    <location>
        <begin position="1191"/>
        <end position="1211"/>
    </location>
</feature>
<evidence type="ECO:0000256" key="8">
    <source>
        <dbReference type="ARBA" id="ARBA00022692"/>
    </source>
</evidence>
<dbReference type="OrthoDB" id="2015991at2759"/>
<feature type="compositionally biased region" description="Polar residues" evidence="16">
    <location>
        <begin position="1079"/>
        <end position="1097"/>
    </location>
</feature>
<feature type="region of interest" description="Disordered" evidence="16">
    <location>
        <begin position="66"/>
        <end position="85"/>
    </location>
</feature>
<comment type="subcellular location">
    <subcellularLocation>
        <location evidence="3">Cytoplasm</location>
        <location evidence="3">Cytoskeleton</location>
    </subcellularLocation>
    <subcellularLocation>
        <location evidence="2">Membrane</location>
        <topology evidence="2">Single-pass membrane protein</topology>
    </subcellularLocation>
    <subcellularLocation>
        <location evidence="1">Nucleus</location>
    </subcellularLocation>
</comment>
<feature type="domain" description="BHLH" evidence="17">
    <location>
        <begin position="160"/>
        <end position="209"/>
    </location>
</feature>
<dbReference type="Pfam" id="PF23452">
    <property type="entry name" value="HPAT"/>
    <property type="match status" value="2"/>
</dbReference>
<keyword evidence="9" id="KW-0493">Microtubule</keyword>
<keyword evidence="15" id="KW-0539">Nucleus</keyword>
<dbReference type="EMBL" id="RXIC02000024">
    <property type="protein sequence ID" value="KAB1211751.1"/>
    <property type="molecule type" value="Genomic_DNA"/>
</dbReference>
<evidence type="ECO:0000256" key="1">
    <source>
        <dbReference type="ARBA" id="ARBA00004123"/>
    </source>
</evidence>
<dbReference type="Pfam" id="PF06886">
    <property type="entry name" value="TPX2"/>
    <property type="match status" value="1"/>
</dbReference>
<evidence type="ECO:0000256" key="7">
    <source>
        <dbReference type="ARBA" id="ARBA00022679"/>
    </source>
</evidence>
<keyword evidence="19" id="KW-1185">Reference proteome</keyword>
<evidence type="ECO:0000256" key="6">
    <source>
        <dbReference type="ARBA" id="ARBA00022676"/>
    </source>
</evidence>
<evidence type="ECO:0000256" key="13">
    <source>
        <dbReference type="ARBA" id="ARBA00023163"/>
    </source>
</evidence>
<gene>
    <name evidence="18" type="ORF">CJ030_MR6G007981</name>
</gene>
<evidence type="ECO:0000256" key="12">
    <source>
        <dbReference type="ARBA" id="ARBA00023136"/>
    </source>
</evidence>
<evidence type="ECO:0000256" key="11">
    <source>
        <dbReference type="ARBA" id="ARBA00023015"/>
    </source>
</evidence>
<evidence type="ECO:0000256" key="4">
    <source>
        <dbReference type="ARBA" id="ARBA00005885"/>
    </source>
</evidence>
<feature type="compositionally biased region" description="Polar residues" evidence="16">
    <location>
        <begin position="907"/>
        <end position="920"/>
    </location>
</feature>
<dbReference type="InterPro" id="IPR044845">
    <property type="entry name" value="HPAT/SRGT1-like"/>
</dbReference>
<proteinExistence type="inferred from homology"/>
<dbReference type="InterPro" id="IPR036638">
    <property type="entry name" value="HLH_DNA-bd_sf"/>
</dbReference>
<comment type="caution">
    <text evidence="18">The sequence shown here is derived from an EMBL/GenBank/DDBJ whole genome shotgun (WGS) entry which is preliminary data.</text>
</comment>
<dbReference type="GO" id="GO:0046983">
    <property type="term" value="F:protein dimerization activity"/>
    <property type="evidence" value="ECO:0007669"/>
    <property type="project" value="InterPro"/>
</dbReference>
<name>A0A6A1VG87_9ROSI</name>
<keyword evidence="7" id="KW-0808">Transferase</keyword>
<dbReference type="SUPFAM" id="SSF47459">
    <property type="entry name" value="HLH, helix-loop-helix DNA-binding domain"/>
    <property type="match status" value="1"/>
</dbReference>
<feature type="compositionally biased region" description="Polar residues" evidence="16">
    <location>
        <begin position="1533"/>
        <end position="1542"/>
    </location>
</feature>
<keyword evidence="6" id="KW-0328">Glycosyltransferase</keyword>
<keyword evidence="5" id="KW-0963">Cytoplasm</keyword>
<dbReference type="InterPro" id="IPR011598">
    <property type="entry name" value="bHLH_dom"/>
</dbReference>
<evidence type="ECO:0000256" key="2">
    <source>
        <dbReference type="ARBA" id="ARBA00004167"/>
    </source>
</evidence>
<keyword evidence="10" id="KW-1133">Transmembrane helix</keyword>
<keyword evidence="8" id="KW-0812">Transmembrane</keyword>
<evidence type="ECO:0000256" key="16">
    <source>
        <dbReference type="SAM" id="MobiDB-lite"/>
    </source>
</evidence>
<evidence type="ECO:0000256" key="14">
    <source>
        <dbReference type="ARBA" id="ARBA00023212"/>
    </source>
</evidence>
<evidence type="ECO:0000256" key="5">
    <source>
        <dbReference type="ARBA" id="ARBA00022490"/>
    </source>
</evidence>
<evidence type="ECO:0000256" key="15">
    <source>
        <dbReference type="ARBA" id="ARBA00023242"/>
    </source>
</evidence>
<keyword evidence="11" id="KW-0805">Transcription regulation</keyword>
<feature type="compositionally biased region" description="Low complexity" evidence="16">
    <location>
        <begin position="72"/>
        <end position="85"/>
    </location>
</feature>
<dbReference type="SMART" id="SM00353">
    <property type="entry name" value="HLH"/>
    <property type="match status" value="1"/>
</dbReference>
<dbReference type="PROSITE" id="PS50888">
    <property type="entry name" value="BHLH"/>
    <property type="match status" value="1"/>
</dbReference>
<dbReference type="PANTHER" id="PTHR31485:SF7">
    <property type="entry name" value="PEPTIDYL SERINE ALPHA-GALACTOSYLTRANSFERASE"/>
    <property type="match status" value="1"/>
</dbReference>
<dbReference type="GO" id="GO:0016757">
    <property type="term" value="F:glycosyltransferase activity"/>
    <property type="evidence" value="ECO:0007669"/>
    <property type="project" value="UniProtKB-KW"/>
</dbReference>
<evidence type="ECO:0000256" key="10">
    <source>
        <dbReference type="ARBA" id="ARBA00022989"/>
    </source>
</evidence>
<keyword evidence="13" id="KW-0804">Transcription</keyword>
<reference evidence="18 19" key="1">
    <citation type="journal article" date="2019" name="Plant Biotechnol. J.">
        <title>The red bayberry genome and genetic basis of sex determination.</title>
        <authorList>
            <person name="Jia H.M."/>
            <person name="Jia H.J."/>
            <person name="Cai Q.L."/>
            <person name="Wang Y."/>
            <person name="Zhao H.B."/>
            <person name="Yang W.F."/>
            <person name="Wang G.Y."/>
            <person name="Li Y.H."/>
            <person name="Zhan D.L."/>
            <person name="Shen Y.T."/>
            <person name="Niu Q.F."/>
            <person name="Chang L."/>
            <person name="Qiu J."/>
            <person name="Zhao L."/>
            <person name="Xie H.B."/>
            <person name="Fu W.Y."/>
            <person name="Jin J."/>
            <person name="Li X.W."/>
            <person name="Jiao Y."/>
            <person name="Zhou C.C."/>
            <person name="Tu T."/>
            <person name="Chai C.Y."/>
            <person name="Gao J.L."/>
            <person name="Fan L.J."/>
            <person name="van de Weg E."/>
            <person name="Wang J.Y."/>
            <person name="Gao Z.S."/>
        </authorList>
    </citation>
    <scope>NUCLEOTIDE SEQUENCE [LARGE SCALE GENOMIC DNA]</scope>
    <source>
        <tissue evidence="18">Leaves</tissue>
    </source>
</reference>
<accession>A0A6A1VG87</accession>
<evidence type="ECO:0000313" key="18">
    <source>
        <dbReference type="EMBL" id="KAB1211751.1"/>
    </source>
</evidence>
<organism evidence="18 19">
    <name type="scientific">Morella rubra</name>
    <name type="common">Chinese bayberry</name>
    <dbReference type="NCBI Taxonomy" id="262757"/>
    <lineage>
        <taxon>Eukaryota</taxon>
        <taxon>Viridiplantae</taxon>
        <taxon>Streptophyta</taxon>
        <taxon>Embryophyta</taxon>
        <taxon>Tracheophyta</taxon>
        <taxon>Spermatophyta</taxon>
        <taxon>Magnoliopsida</taxon>
        <taxon>eudicotyledons</taxon>
        <taxon>Gunneridae</taxon>
        <taxon>Pentapetalae</taxon>
        <taxon>rosids</taxon>
        <taxon>fabids</taxon>
        <taxon>Fagales</taxon>
        <taxon>Myricaceae</taxon>
        <taxon>Morella</taxon>
    </lineage>
</organism>
<dbReference type="GO" id="GO:0016020">
    <property type="term" value="C:membrane"/>
    <property type="evidence" value="ECO:0007669"/>
    <property type="project" value="UniProtKB-SubCell"/>
</dbReference>
<evidence type="ECO:0000313" key="19">
    <source>
        <dbReference type="Proteomes" id="UP000516437"/>
    </source>
</evidence>